<accession>A0A9D4QNL1</accession>
<proteinExistence type="predicted"/>
<feature type="transmembrane region" description="Helical" evidence="6">
    <location>
        <begin position="189"/>
        <end position="215"/>
    </location>
</feature>
<keyword evidence="2 6" id="KW-0812">Transmembrane</keyword>
<dbReference type="PROSITE" id="PS50262">
    <property type="entry name" value="G_PROTEIN_RECEP_F1_2"/>
    <property type="match status" value="1"/>
</dbReference>
<feature type="region of interest" description="Disordered" evidence="5">
    <location>
        <begin position="226"/>
        <end position="247"/>
    </location>
</feature>
<dbReference type="GO" id="GO:0004930">
    <property type="term" value="F:G protein-coupled receptor activity"/>
    <property type="evidence" value="ECO:0007669"/>
    <property type="project" value="InterPro"/>
</dbReference>
<evidence type="ECO:0000313" key="8">
    <source>
        <dbReference type="EMBL" id="KAH3836732.1"/>
    </source>
</evidence>
<feature type="transmembrane region" description="Helical" evidence="6">
    <location>
        <begin position="99"/>
        <end position="118"/>
    </location>
</feature>
<dbReference type="PRINTS" id="PR00237">
    <property type="entry name" value="GPCRRHODOPSN"/>
</dbReference>
<dbReference type="Proteomes" id="UP000828390">
    <property type="component" value="Unassembled WGS sequence"/>
</dbReference>
<evidence type="ECO:0000259" key="7">
    <source>
        <dbReference type="PROSITE" id="PS50262"/>
    </source>
</evidence>
<dbReference type="InterPro" id="IPR052954">
    <property type="entry name" value="GPCR-Ligand_Int"/>
</dbReference>
<evidence type="ECO:0000256" key="4">
    <source>
        <dbReference type="ARBA" id="ARBA00023136"/>
    </source>
</evidence>
<evidence type="ECO:0000256" key="5">
    <source>
        <dbReference type="SAM" id="MobiDB-lite"/>
    </source>
</evidence>
<evidence type="ECO:0000313" key="9">
    <source>
        <dbReference type="Proteomes" id="UP000828390"/>
    </source>
</evidence>
<dbReference type="PANTHER" id="PTHR46641:SF25">
    <property type="entry name" value="CNMAMIDE RECEPTOR-RELATED"/>
    <property type="match status" value="1"/>
</dbReference>
<feature type="region of interest" description="Disordered" evidence="5">
    <location>
        <begin position="342"/>
        <end position="371"/>
    </location>
</feature>
<dbReference type="Pfam" id="PF00001">
    <property type="entry name" value="7tm_1"/>
    <property type="match status" value="1"/>
</dbReference>
<sequence length="415" mass="46795">MSNQSEGDTYEQLGLYKASILIWKIVPPILILLGTIGNSLSILVLTRRSIRVSTTALVLTVLACSDLLVLYSGLLRQWLVFLFKTDVRHVSEAGCKINMWLVYSSLDFSAWILIIVTLERMVSAWLPHRAKTVCTQRNAVVFLIAVGVFILAINSHMLYGMVFKIDEITNQIVMCREIDQSYKDFFNKVWPWIDLCMFCAIPCSVIVIGNALIAFKVLQSKKKSKSTVAPAQPSRSRDPQQGTRNGKQSSMTAMLFTLNIVFLVSTSPVSIYNIGYADWIEGADNATLAVLEFWWAVVNMLMYTNNSINFFLYCLSGTKFRKEVIRLIICCKGSRVNDSNQAQSNYTRTRFDNPSQIPEETPCHSQTIQHGNAGNRTNIELRHNGNTSPNHLHPNTAFQLEKNVDSRTNTTDICI</sequence>
<reference evidence="8" key="2">
    <citation type="submission" date="2020-11" db="EMBL/GenBank/DDBJ databases">
        <authorList>
            <person name="McCartney M.A."/>
            <person name="Auch B."/>
            <person name="Kono T."/>
            <person name="Mallez S."/>
            <person name="Becker A."/>
            <person name="Gohl D.M."/>
            <person name="Silverstein K.A.T."/>
            <person name="Koren S."/>
            <person name="Bechman K.B."/>
            <person name="Herman A."/>
            <person name="Abrahante J.E."/>
            <person name="Garbe J."/>
        </authorList>
    </citation>
    <scope>NUCLEOTIDE SEQUENCE</scope>
    <source>
        <strain evidence="8">Duluth1</strain>
        <tissue evidence="8">Whole animal</tissue>
    </source>
</reference>
<dbReference type="InterPro" id="IPR017452">
    <property type="entry name" value="GPCR_Rhodpsn_7TM"/>
</dbReference>
<keyword evidence="3 6" id="KW-1133">Transmembrane helix</keyword>
<evidence type="ECO:0000256" key="3">
    <source>
        <dbReference type="ARBA" id="ARBA00022989"/>
    </source>
</evidence>
<dbReference type="PANTHER" id="PTHR46641">
    <property type="entry name" value="FMRFAMIDE RECEPTOR-RELATED"/>
    <property type="match status" value="1"/>
</dbReference>
<dbReference type="SUPFAM" id="SSF81321">
    <property type="entry name" value="Family A G protein-coupled receptor-like"/>
    <property type="match status" value="1"/>
</dbReference>
<feature type="transmembrane region" description="Helical" evidence="6">
    <location>
        <begin position="139"/>
        <end position="159"/>
    </location>
</feature>
<feature type="transmembrane region" description="Helical" evidence="6">
    <location>
        <begin position="293"/>
        <end position="315"/>
    </location>
</feature>
<evidence type="ECO:0000256" key="6">
    <source>
        <dbReference type="SAM" id="Phobius"/>
    </source>
</evidence>
<feature type="domain" description="G-protein coupled receptors family 1 profile" evidence="7">
    <location>
        <begin position="37"/>
        <end position="313"/>
    </location>
</feature>
<keyword evidence="9" id="KW-1185">Reference proteome</keyword>
<evidence type="ECO:0000256" key="2">
    <source>
        <dbReference type="ARBA" id="ARBA00022692"/>
    </source>
</evidence>
<comment type="caution">
    <text evidence="8">The sequence shown here is derived from an EMBL/GenBank/DDBJ whole genome shotgun (WGS) entry which is preliminary data.</text>
</comment>
<name>A0A9D4QNL1_DREPO</name>
<keyword evidence="4 6" id="KW-0472">Membrane</keyword>
<feature type="transmembrane region" description="Helical" evidence="6">
    <location>
        <begin position="57"/>
        <end position="79"/>
    </location>
</feature>
<dbReference type="GO" id="GO:0016020">
    <property type="term" value="C:membrane"/>
    <property type="evidence" value="ECO:0007669"/>
    <property type="project" value="UniProtKB-SubCell"/>
</dbReference>
<dbReference type="AlphaFoldDB" id="A0A9D4QNL1"/>
<protein>
    <recommendedName>
        <fullName evidence="7">G-protein coupled receptors family 1 profile domain-containing protein</fullName>
    </recommendedName>
</protein>
<gene>
    <name evidence="8" type="ORF">DPMN_110106</name>
</gene>
<organism evidence="8 9">
    <name type="scientific">Dreissena polymorpha</name>
    <name type="common">Zebra mussel</name>
    <name type="synonym">Mytilus polymorpha</name>
    <dbReference type="NCBI Taxonomy" id="45954"/>
    <lineage>
        <taxon>Eukaryota</taxon>
        <taxon>Metazoa</taxon>
        <taxon>Spiralia</taxon>
        <taxon>Lophotrochozoa</taxon>
        <taxon>Mollusca</taxon>
        <taxon>Bivalvia</taxon>
        <taxon>Autobranchia</taxon>
        <taxon>Heteroconchia</taxon>
        <taxon>Euheterodonta</taxon>
        <taxon>Imparidentia</taxon>
        <taxon>Neoheterodontei</taxon>
        <taxon>Myida</taxon>
        <taxon>Dreissenoidea</taxon>
        <taxon>Dreissenidae</taxon>
        <taxon>Dreissena</taxon>
    </lineage>
</organism>
<feature type="transmembrane region" description="Helical" evidence="6">
    <location>
        <begin position="253"/>
        <end position="273"/>
    </location>
</feature>
<reference evidence="8" key="1">
    <citation type="journal article" date="2019" name="bioRxiv">
        <title>The Genome of the Zebra Mussel, Dreissena polymorpha: A Resource for Invasive Species Research.</title>
        <authorList>
            <person name="McCartney M.A."/>
            <person name="Auch B."/>
            <person name="Kono T."/>
            <person name="Mallez S."/>
            <person name="Zhang Y."/>
            <person name="Obille A."/>
            <person name="Becker A."/>
            <person name="Abrahante J.E."/>
            <person name="Garbe J."/>
            <person name="Badalamenti J.P."/>
            <person name="Herman A."/>
            <person name="Mangelson H."/>
            <person name="Liachko I."/>
            <person name="Sullivan S."/>
            <person name="Sone E.D."/>
            <person name="Koren S."/>
            <person name="Silverstein K.A.T."/>
            <person name="Beckman K.B."/>
            <person name="Gohl D.M."/>
        </authorList>
    </citation>
    <scope>NUCLEOTIDE SEQUENCE</scope>
    <source>
        <strain evidence="8">Duluth1</strain>
        <tissue evidence="8">Whole animal</tissue>
    </source>
</reference>
<feature type="transmembrane region" description="Helical" evidence="6">
    <location>
        <begin position="20"/>
        <end position="45"/>
    </location>
</feature>
<comment type="subcellular location">
    <subcellularLocation>
        <location evidence="1">Membrane</location>
    </subcellularLocation>
</comment>
<dbReference type="CDD" id="cd14978">
    <property type="entry name" value="7tmA_FMRFamide_R-like"/>
    <property type="match status" value="1"/>
</dbReference>
<dbReference type="Gene3D" id="1.20.1070.10">
    <property type="entry name" value="Rhodopsin 7-helix transmembrane proteins"/>
    <property type="match status" value="1"/>
</dbReference>
<dbReference type="EMBL" id="JAIWYP010000004">
    <property type="protein sequence ID" value="KAH3836732.1"/>
    <property type="molecule type" value="Genomic_DNA"/>
</dbReference>
<dbReference type="InterPro" id="IPR000276">
    <property type="entry name" value="GPCR_Rhodpsn"/>
</dbReference>
<evidence type="ECO:0000256" key="1">
    <source>
        <dbReference type="ARBA" id="ARBA00004370"/>
    </source>
</evidence>